<dbReference type="Pfam" id="PF03308">
    <property type="entry name" value="MeaB"/>
    <property type="match status" value="1"/>
</dbReference>
<comment type="caution">
    <text evidence="1">The sequence shown here is derived from an EMBL/GenBank/DDBJ whole genome shotgun (WGS) entry which is preliminary data.</text>
</comment>
<protein>
    <submittedName>
        <fullName evidence="1">Kinase</fullName>
    </submittedName>
</protein>
<dbReference type="InterPro" id="IPR027417">
    <property type="entry name" value="P-loop_NTPase"/>
</dbReference>
<dbReference type="Gene3D" id="3.40.50.300">
    <property type="entry name" value="P-loop containing nucleotide triphosphate hydrolases"/>
    <property type="match status" value="1"/>
</dbReference>
<dbReference type="EMBL" id="QFPO01000005">
    <property type="protein sequence ID" value="PZQ16495.1"/>
    <property type="molecule type" value="Genomic_DNA"/>
</dbReference>
<name>A0A2W5KNL9_9GAMM</name>
<proteinExistence type="predicted"/>
<dbReference type="GO" id="GO:0016301">
    <property type="term" value="F:kinase activity"/>
    <property type="evidence" value="ECO:0007669"/>
    <property type="project" value="UniProtKB-KW"/>
</dbReference>
<dbReference type="Proteomes" id="UP000249046">
    <property type="component" value="Unassembled WGS sequence"/>
</dbReference>
<accession>A0A2W5KNL9</accession>
<evidence type="ECO:0000313" key="2">
    <source>
        <dbReference type="Proteomes" id="UP000249046"/>
    </source>
</evidence>
<dbReference type="SUPFAM" id="SSF52540">
    <property type="entry name" value="P-loop containing nucleoside triphosphate hydrolases"/>
    <property type="match status" value="1"/>
</dbReference>
<gene>
    <name evidence="1" type="ORF">DI564_07650</name>
</gene>
<dbReference type="AlphaFoldDB" id="A0A2W5KNL9"/>
<organism evidence="1 2">
    <name type="scientific">Rhodanobacter denitrificans</name>
    <dbReference type="NCBI Taxonomy" id="666685"/>
    <lineage>
        <taxon>Bacteria</taxon>
        <taxon>Pseudomonadati</taxon>
        <taxon>Pseudomonadota</taxon>
        <taxon>Gammaproteobacteria</taxon>
        <taxon>Lysobacterales</taxon>
        <taxon>Rhodanobacteraceae</taxon>
        <taxon>Rhodanobacter</taxon>
    </lineage>
</organism>
<reference evidence="1 2" key="1">
    <citation type="submission" date="2017-08" db="EMBL/GenBank/DDBJ databases">
        <title>Infants hospitalized years apart are colonized by the same room-sourced microbial strains.</title>
        <authorList>
            <person name="Brooks B."/>
            <person name="Olm M.R."/>
            <person name="Firek B.A."/>
            <person name="Baker R."/>
            <person name="Thomas B.C."/>
            <person name="Morowitz M.J."/>
            <person name="Banfield J.F."/>
        </authorList>
    </citation>
    <scope>NUCLEOTIDE SEQUENCE [LARGE SCALE GENOMIC DNA]</scope>
    <source>
        <strain evidence="1">S2_005_003_R2_42</strain>
    </source>
</reference>
<sequence>MAANANTWDAGFVAALLDRLAPARRGTTVVGLSGLQGSGKSTLAGQLAAASRARGVEAQVLSLDDVYFGRRDRNRLAREVHPLLRTRGVPGTHDVALLLATIEALRHASTARPARLPRFDKGTDTRLPPSRWRRVTRRPALIVIEGWCLGVPPEPAAALAAPVNALERREDRDGRWRRYANAQLAGEHAQLAARLDRLVMLQAPDWSVVTRWRTEQEQALHRRGAPQAMDAPALRRFLMHYERISRHALAVLPARADWVVPLDRERRPGPPRGRR</sequence>
<keyword evidence="1" id="KW-0808">Transferase</keyword>
<keyword evidence="1" id="KW-0418">Kinase</keyword>
<evidence type="ECO:0000313" key="1">
    <source>
        <dbReference type="EMBL" id="PZQ16495.1"/>
    </source>
</evidence>